<keyword evidence="3" id="KW-1185">Reference proteome</keyword>
<name>A0A096AI44_9FIRM</name>
<feature type="non-terminal residue" evidence="2">
    <location>
        <position position="1"/>
    </location>
</feature>
<feature type="non-terminal residue" evidence="2">
    <location>
        <position position="515"/>
    </location>
</feature>
<evidence type="ECO:0000256" key="1">
    <source>
        <dbReference type="SAM" id="MobiDB-lite"/>
    </source>
</evidence>
<feature type="compositionally biased region" description="Basic and acidic residues" evidence="1">
    <location>
        <begin position="224"/>
        <end position="252"/>
    </location>
</feature>
<dbReference type="eggNOG" id="COG5295">
    <property type="taxonomic scope" value="Bacteria"/>
</dbReference>
<sequence>PKKESDKITRLNYKDKAGKDHQVATLTDGMKYAGDNAKADGTNVLKKKLNNQVDIVGDIGENKTVDDFTEGNIGVFANTTDGKLHVKLAKDIKANTLTLEDSDTPQDPDKKKPITLTNKKGGLYIGTPETNDANKVVTQSELSTSSQAGQNALQTIQVKASGTDVKTLKKPTDTDTAANVLEFEAGENVQIANDGGKVKISATRDQSADKITVGVAGKDGKDGHIGVDGKDGKSGVGIDGKDGITLKGEAGEKGLSIKGEPGKPGDPAPTVAGLNGKDGIGHLGLTGAKGKDGKAPSIDMTVIAGDTDVNGDPTKDKMTRLNYVDPEQKDQDGHAINHQVATLTDGLKFTGNNLAVNAHKLNSTVKIVGQGLVSADDATYDGKGTDKDTDKNQKAFLSDKKTKFEGTNDNIGVISNGTDTLTVSLSKNVKNLDSIGSKKVVIGDPATGKVTTLSTDKKGKLVLQKGTAENAPKEAILTATREDVDNGDGTKTPTDIIKLGEGPNKQAGTDGVNGT</sequence>
<protein>
    <recommendedName>
        <fullName evidence="4">Trimeric autotransporter adhesin YadA-like stalk domain-containing protein</fullName>
    </recommendedName>
</protein>
<dbReference type="EMBL" id="JRNT01000053">
    <property type="protein sequence ID" value="KGF46231.1"/>
    <property type="molecule type" value="Genomic_DNA"/>
</dbReference>
<evidence type="ECO:0000313" key="3">
    <source>
        <dbReference type="Proteomes" id="UP000029628"/>
    </source>
</evidence>
<reference evidence="2 3" key="1">
    <citation type="submission" date="2014-07" db="EMBL/GenBank/DDBJ databases">
        <authorList>
            <person name="McCorrison J."/>
            <person name="Sanka R."/>
            <person name="Torralba M."/>
            <person name="Gillis M."/>
            <person name="Haft D.H."/>
            <person name="Methe B."/>
            <person name="Sutton G."/>
            <person name="Nelson K.E."/>
        </authorList>
    </citation>
    <scope>NUCLEOTIDE SEQUENCE [LARGE SCALE GENOMIC DNA]</scope>
    <source>
        <strain evidence="2 3">DNF00314</strain>
    </source>
</reference>
<feature type="region of interest" description="Disordered" evidence="1">
    <location>
        <begin position="96"/>
        <end position="132"/>
    </location>
</feature>
<proteinExistence type="predicted"/>
<feature type="region of interest" description="Disordered" evidence="1">
    <location>
        <begin position="224"/>
        <end position="266"/>
    </location>
</feature>
<accession>A0A096AI44</accession>
<dbReference type="Proteomes" id="UP000029628">
    <property type="component" value="Unassembled WGS sequence"/>
</dbReference>
<comment type="caution">
    <text evidence="2">The sequence shown here is derived from an EMBL/GenBank/DDBJ whole genome shotgun (WGS) entry which is preliminary data.</text>
</comment>
<evidence type="ECO:0000313" key="2">
    <source>
        <dbReference type="EMBL" id="KGF46231.1"/>
    </source>
</evidence>
<gene>
    <name evidence="2" type="ORF">HMPREF0872_08890</name>
</gene>
<feature type="region of interest" description="Disordered" evidence="1">
    <location>
        <begin position="477"/>
        <end position="515"/>
    </location>
</feature>
<evidence type="ECO:0008006" key="4">
    <source>
        <dbReference type="Google" id="ProtNLM"/>
    </source>
</evidence>
<organism evidence="2 3">
    <name type="scientific">Veillonella montpellierensis DNF00314</name>
    <dbReference type="NCBI Taxonomy" id="1401067"/>
    <lineage>
        <taxon>Bacteria</taxon>
        <taxon>Bacillati</taxon>
        <taxon>Bacillota</taxon>
        <taxon>Negativicutes</taxon>
        <taxon>Veillonellales</taxon>
        <taxon>Veillonellaceae</taxon>
        <taxon>Veillonella</taxon>
    </lineage>
</organism>
<dbReference type="AlphaFoldDB" id="A0A096AI44"/>